<protein>
    <submittedName>
        <fullName evidence="1">Unannotated protein</fullName>
    </submittedName>
</protein>
<dbReference type="EMBL" id="CAFBOF010000044">
    <property type="protein sequence ID" value="CAB4985747.1"/>
    <property type="molecule type" value="Genomic_DNA"/>
</dbReference>
<gene>
    <name evidence="1" type="ORF">UFOPK3897_01407</name>
    <name evidence="2" type="ORF">UFOPK4121_01056</name>
</gene>
<dbReference type="Gene3D" id="2.60.40.420">
    <property type="entry name" value="Cupredoxins - blue copper proteins"/>
    <property type="match status" value="1"/>
</dbReference>
<organism evidence="1">
    <name type="scientific">freshwater metagenome</name>
    <dbReference type="NCBI Taxonomy" id="449393"/>
    <lineage>
        <taxon>unclassified sequences</taxon>
        <taxon>metagenomes</taxon>
        <taxon>ecological metagenomes</taxon>
    </lineage>
</organism>
<dbReference type="EMBL" id="CAFBPQ010000032">
    <property type="protein sequence ID" value="CAB5027367.1"/>
    <property type="molecule type" value="Genomic_DNA"/>
</dbReference>
<accession>A0A6J7MY69</accession>
<dbReference type="AlphaFoldDB" id="A0A6J7MY69"/>
<sequence length="177" mass="18519">MSGIARRRARKGGTMNTTVNSHRSIIRAAFGTMAALALLVGFAPNAGATAAAKATPTVNVTLIEYKVKLKPATVSAPAGKVKLVAKNKGSMLHEMVVVRAADAAALPVDAEGSVVEDQIPEANLMGEIPEFKEGKTKSKVFALTPGTYVVFCNITEDQGGTTISHFKQGMHAVLTVK</sequence>
<evidence type="ECO:0000313" key="2">
    <source>
        <dbReference type="EMBL" id="CAB5027367.1"/>
    </source>
</evidence>
<dbReference type="InterPro" id="IPR008972">
    <property type="entry name" value="Cupredoxin"/>
</dbReference>
<evidence type="ECO:0000313" key="1">
    <source>
        <dbReference type="EMBL" id="CAB4985747.1"/>
    </source>
</evidence>
<proteinExistence type="predicted"/>
<dbReference type="SUPFAM" id="SSF49503">
    <property type="entry name" value="Cupredoxins"/>
    <property type="match status" value="1"/>
</dbReference>
<name>A0A6J7MY69_9ZZZZ</name>
<reference evidence="1" key="1">
    <citation type="submission" date="2020-05" db="EMBL/GenBank/DDBJ databases">
        <authorList>
            <person name="Chiriac C."/>
            <person name="Salcher M."/>
            <person name="Ghai R."/>
            <person name="Kavagutti S V."/>
        </authorList>
    </citation>
    <scope>NUCLEOTIDE SEQUENCE</scope>
</reference>